<dbReference type="GO" id="GO:0005886">
    <property type="term" value="C:plasma membrane"/>
    <property type="evidence" value="ECO:0007669"/>
    <property type="project" value="TreeGrafter"/>
</dbReference>
<evidence type="ECO:0000256" key="4">
    <source>
        <dbReference type="ARBA" id="ARBA00023136"/>
    </source>
</evidence>
<evidence type="ECO:0000256" key="5">
    <source>
        <dbReference type="SAM" id="Phobius"/>
    </source>
</evidence>
<dbReference type="PANTHER" id="PTHR10846:SF8">
    <property type="entry name" value="INNER MEMBRANE PROTEIN YRBG"/>
    <property type="match status" value="1"/>
</dbReference>
<feature type="transmembrane region" description="Helical" evidence="5">
    <location>
        <begin position="286"/>
        <end position="305"/>
    </location>
</feature>
<accession>A0A951MD90</accession>
<proteinExistence type="predicted"/>
<dbReference type="EMBL" id="RPHB01000006">
    <property type="protein sequence ID" value="MBW3468774.1"/>
    <property type="molecule type" value="Genomic_DNA"/>
</dbReference>
<keyword evidence="4 5" id="KW-0472">Membrane</keyword>
<dbReference type="GO" id="GO:0005262">
    <property type="term" value="F:calcium channel activity"/>
    <property type="evidence" value="ECO:0007669"/>
    <property type="project" value="TreeGrafter"/>
</dbReference>
<comment type="caution">
    <text evidence="7">The sequence shown here is derived from an EMBL/GenBank/DDBJ whole genome shotgun (WGS) entry which is preliminary data.</text>
</comment>
<protein>
    <submittedName>
        <fullName evidence="7">Calcium/sodium antiporter</fullName>
    </submittedName>
</protein>
<name>A0A951MD90_9BACT</name>
<dbReference type="GO" id="GO:0008273">
    <property type="term" value="F:calcium, potassium:sodium antiporter activity"/>
    <property type="evidence" value="ECO:0007669"/>
    <property type="project" value="TreeGrafter"/>
</dbReference>
<dbReference type="InterPro" id="IPR004837">
    <property type="entry name" value="NaCa_Exmemb"/>
</dbReference>
<evidence type="ECO:0000256" key="3">
    <source>
        <dbReference type="ARBA" id="ARBA00022989"/>
    </source>
</evidence>
<evidence type="ECO:0000259" key="6">
    <source>
        <dbReference type="Pfam" id="PF01699"/>
    </source>
</evidence>
<reference evidence="7 8" key="1">
    <citation type="journal article" date="2020" name="Syst. Appl. Microbiol.">
        <title>Arthrospiribacter ruber gen. nov., sp. nov., a novel bacterium isolated from Arthrospira cultures.</title>
        <authorList>
            <person name="Waleron M."/>
            <person name="Misztak A."/>
            <person name="Waleron M.M."/>
            <person name="Furmaniak M."/>
            <person name="Mrozik A."/>
            <person name="Waleron K."/>
        </authorList>
    </citation>
    <scope>NUCLEOTIDE SEQUENCE [LARGE SCALE GENOMIC DNA]</scope>
    <source>
        <strain evidence="7 8">DPMB0001</strain>
    </source>
</reference>
<gene>
    <name evidence="7" type="ORF">EGN73_13270</name>
</gene>
<feature type="domain" description="Sodium/calcium exchanger membrane region" evidence="6">
    <location>
        <begin position="3"/>
        <end position="142"/>
    </location>
</feature>
<sequence>MEYVLLVLGLIILLLGGKLLVDGASDIASSMGLSPGLIGLTIVAFGTSAPELLVSINAALKGSSDIALGNVIGSNISNISLVLGISAVMYPIVIHKSVLKLDYFFTLLTSLVFYFLAFNGILSRVEGLVLFVFLIGLNFYFFKKIERIEAEGTKEESKKRKFIIKAIGLLILGIAGLYFGSDMFVDSAVKISEKFGISQRVIGVTVIAIGTSLPELVTSIIAAWKKKTDIAIGNILGSNIMNVLAIIGITSMISPIGVSDSFLKFDFLWMIGFTLLLFPILRTRNIISRVEGGVLVILYVAYIFFLL</sequence>
<dbReference type="Pfam" id="PF01699">
    <property type="entry name" value="Na_Ca_ex"/>
    <property type="match status" value="2"/>
</dbReference>
<dbReference type="GO" id="GO:0006874">
    <property type="term" value="P:intracellular calcium ion homeostasis"/>
    <property type="evidence" value="ECO:0007669"/>
    <property type="project" value="TreeGrafter"/>
</dbReference>
<comment type="subcellular location">
    <subcellularLocation>
        <location evidence="1">Membrane</location>
        <topology evidence="1">Multi-pass membrane protein</topology>
    </subcellularLocation>
</comment>
<dbReference type="AlphaFoldDB" id="A0A951MD90"/>
<feature type="transmembrane region" description="Helical" evidence="5">
    <location>
        <begin position="66"/>
        <end position="92"/>
    </location>
</feature>
<feature type="transmembrane region" description="Helical" evidence="5">
    <location>
        <begin position="236"/>
        <end position="256"/>
    </location>
</feature>
<dbReference type="InterPro" id="IPR004481">
    <property type="entry name" value="K/Na/Ca-exchanger"/>
</dbReference>
<feature type="domain" description="Sodium/calcium exchanger membrane region" evidence="6">
    <location>
        <begin position="166"/>
        <end position="306"/>
    </location>
</feature>
<evidence type="ECO:0000313" key="7">
    <source>
        <dbReference type="EMBL" id="MBW3468774.1"/>
    </source>
</evidence>
<evidence type="ECO:0000256" key="1">
    <source>
        <dbReference type="ARBA" id="ARBA00004141"/>
    </source>
</evidence>
<dbReference type="NCBIfam" id="TIGR00367">
    <property type="entry name" value="calcium/sodium antiporter"/>
    <property type="match status" value="1"/>
</dbReference>
<evidence type="ECO:0000313" key="8">
    <source>
        <dbReference type="Proteomes" id="UP000727490"/>
    </source>
</evidence>
<organism evidence="7 8">
    <name type="scientific">Arthrospiribacter ruber</name>
    <dbReference type="NCBI Taxonomy" id="2487934"/>
    <lineage>
        <taxon>Bacteria</taxon>
        <taxon>Pseudomonadati</taxon>
        <taxon>Bacteroidota</taxon>
        <taxon>Cytophagia</taxon>
        <taxon>Cytophagales</taxon>
        <taxon>Cyclobacteriaceae</taxon>
        <taxon>Arthrospiribacter</taxon>
    </lineage>
</organism>
<keyword evidence="2 5" id="KW-0812">Transmembrane</keyword>
<dbReference type="RefSeq" id="WP_219290631.1">
    <property type="nucleotide sequence ID" value="NZ_RPHB01000006.1"/>
</dbReference>
<feature type="transmembrane region" description="Helical" evidence="5">
    <location>
        <begin position="201"/>
        <end position="224"/>
    </location>
</feature>
<feature type="transmembrane region" description="Helical" evidence="5">
    <location>
        <begin position="262"/>
        <end position="281"/>
    </location>
</feature>
<feature type="transmembrane region" description="Helical" evidence="5">
    <location>
        <begin position="112"/>
        <end position="141"/>
    </location>
</feature>
<keyword evidence="8" id="KW-1185">Reference proteome</keyword>
<feature type="transmembrane region" description="Helical" evidence="5">
    <location>
        <begin position="33"/>
        <end position="54"/>
    </location>
</feature>
<feature type="transmembrane region" description="Helical" evidence="5">
    <location>
        <begin position="162"/>
        <end position="181"/>
    </location>
</feature>
<dbReference type="Proteomes" id="UP000727490">
    <property type="component" value="Unassembled WGS sequence"/>
</dbReference>
<dbReference type="PANTHER" id="PTHR10846">
    <property type="entry name" value="SODIUM/POTASSIUM/CALCIUM EXCHANGER"/>
    <property type="match status" value="1"/>
</dbReference>
<keyword evidence="3 5" id="KW-1133">Transmembrane helix</keyword>
<evidence type="ECO:0000256" key="2">
    <source>
        <dbReference type="ARBA" id="ARBA00022692"/>
    </source>
</evidence>